<reference evidence="1 2" key="1">
    <citation type="journal article" date="2018" name="Front. Microbiol.">
        <title>Hydrolytic Capabilities as a Key to Environmental Success: Chitinolytic and Cellulolytic Acidobacteria From Acidic Sub-arctic Soils and Boreal Peatlands.</title>
        <authorList>
            <person name="Belova S.E."/>
            <person name="Ravin N.V."/>
            <person name="Pankratov T.A."/>
            <person name="Rakitin A.L."/>
            <person name="Ivanova A.A."/>
            <person name="Beletsky A.V."/>
            <person name="Mardanov A.V."/>
            <person name="Sinninghe Damste J.S."/>
            <person name="Dedysh S.N."/>
        </authorList>
    </citation>
    <scope>NUCLEOTIDE SEQUENCE [LARGE SCALE GENOMIC DNA]</scope>
    <source>
        <strain evidence="1 2">SBC82</strain>
    </source>
</reference>
<protein>
    <recommendedName>
        <fullName evidence="3">PRTRC system protein B</fullName>
    </recommendedName>
</protein>
<evidence type="ECO:0000313" key="2">
    <source>
        <dbReference type="Proteomes" id="UP000253606"/>
    </source>
</evidence>
<name>A0A2Z5G848_9BACT</name>
<dbReference type="InterPro" id="IPR022280">
    <property type="entry name" value="PRTRC_protein-B"/>
</dbReference>
<proteinExistence type="predicted"/>
<dbReference type="Pfam" id="PF14460">
    <property type="entry name" value="Prok-E2_D"/>
    <property type="match status" value="1"/>
</dbReference>
<dbReference type="OrthoDB" id="8556159at2"/>
<sequence length="233" mass="26220">MEVHLSIGQTHRFELHEALLIYKSGQKSFITQHSVLRHDGASPTLGPAQPLTMNFVDSLLRSLRRNCDLEVLPEHVLGTGDQTLVWWTPRRERQMFYRNTEDKATELNGKTFPQPPLVWRVSGGTLAVRALRENRRPAAITKLAFAPFWNVSHSGQVCLGSMRCPESATVAAIIDWEEGFYESAFTHGNVARLTKHAGGFAAMWNELAGKRKPFPTKCLIELPETLAQFVRGK</sequence>
<dbReference type="InterPro" id="IPR032787">
    <property type="entry name" value="Prok-E2_D"/>
</dbReference>
<accession>A0A2Z5G848</accession>
<keyword evidence="2" id="KW-1185">Reference proteome</keyword>
<dbReference type="KEGG" id="abas:ACPOL_6208"/>
<organism evidence="1 2">
    <name type="scientific">Acidisarcina polymorpha</name>
    <dbReference type="NCBI Taxonomy" id="2211140"/>
    <lineage>
        <taxon>Bacteria</taxon>
        <taxon>Pseudomonadati</taxon>
        <taxon>Acidobacteriota</taxon>
        <taxon>Terriglobia</taxon>
        <taxon>Terriglobales</taxon>
        <taxon>Acidobacteriaceae</taxon>
        <taxon>Acidisarcina</taxon>
    </lineage>
</organism>
<dbReference type="NCBIfam" id="TIGR03737">
    <property type="entry name" value="PRTRC_B"/>
    <property type="match status" value="1"/>
</dbReference>
<dbReference type="EMBL" id="CP030840">
    <property type="protein sequence ID" value="AXC15452.1"/>
    <property type="molecule type" value="Genomic_DNA"/>
</dbReference>
<dbReference type="RefSeq" id="WP_114210130.1">
    <property type="nucleotide sequence ID" value="NZ_CP030840.1"/>
</dbReference>
<dbReference type="AlphaFoldDB" id="A0A2Z5G848"/>
<dbReference type="Proteomes" id="UP000253606">
    <property type="component" value="Chromosome"/>
</dbReference>
<evidence type="ECO:0008006" key="3">
    <source>
        <dbReference type="Google" id="ProtNLM"/>
    </source>
</evidence>
<evidence type="ECO:0000313" key="1">
    <source>
        <dbReference type="EMBL" id="AXC15452.1"/>
    </source>
</evidence>
<gene>
    <name evidence="1" type="ORF">ACPOL_6208</name>
</gene>